<gene>
    <name evidence="1" type="ORF">EPJ70_05040</name>
</gene>
<dbReference type="Proteomes" id="UP000324574">
    <property type="component" value="Unassembled WGS sequence"/>
</dbReference>
<dbReference type="RefSeq" id="WP_147526347.1">
    <property type="nucleotide sequence ID" value="NZ_SAYG01000006.1"/>
</dbReference>
<dbReference type="EMBL" id="SAYG01000006">
    <property type="protein sequence ID" value="TXJ45749.1"/>
    <property type="molecule type" value="Genomic_DNA"/>
</dbReference>
<proteinExistence type="predicted"/>
<evidence type="ECO:0000313" key="1">
    <source>
        <dbReference type="EMBL" id="TXJ45749.1"/>
    </source>
</evidence>
<name>A0A5C8F875_9SPIR</name>
<dbReference type="AlphaFoldDB" id="A0A5C8F875"/>
<protein>
    <submittedName>
        <fullName evidence="1">Uncharacterized protein</fullName>
    </submittedName>
</protein>
<evidence type="ECO:0000313" key="2">
    <source>
        <dbReference type="Proteomes" id="UP000324574"/>
    </source>
</evidence>
<comment type="caution">
    <text evidence="1">The sequence shown here is derived from an EMBL/GenBank/DDBJ whole genome shotgun (WGS) entry which is preliminary data.</text>
</comment>
<organism evidence="1 2">
    <name type="scientific">Brachyspira aalborgi</name>
    <dbReference type="NCBI Taxonomy" id="29522"/>
    <lineage>
        <taxon>Bacteria</taxon>
        <taxon>Pseudomonadati</taxon>
        <taxon>Spirochaetota</taxon>
        <taxon>Spirochaetia</taxon>
        <taxon>Brachyspirales</taxon>
        <taxon>Brachyspiraceae</taxon>
        <taxon>Brachyspira</taxon>
    </lineage>
</organism>
<reference evidence="1 2" key="1">
    <citation type="journal article" date="1992" name="Lakartidningen">
        <title>[Penicillin V and not amoxicillin is the first choice preparation in acute otitis].</title>
        <authorList>
            <person name="Kamme C."/>
            <person name="Lundgren K."/>
            <person name="Prellner K."/>
        </authorList>
    </citation>
    <scope>NUCLEOTIDE SEQUENCE [LARGE SCALE GENOMIC DNA]</scope>
    <source>
        <strain evidence="1 2">PC3714II</strain>
    </source>
</reference>
<sequence>MAVKDSQDNFYETMILMTAHNTIKTLPEDSSIKEKVYLLNKFNLTNEQIAKVCDTSTKIVSNYKSELNKKSVKKCQIKNKKK</sequence>
<accession>A0A5C8F875</accession>